<keyword evidence="2" id="KW-1185">Reference proteome</keyword>
<dbReference type="Proteomes" id="UP000237846">
    <property type="component" value="Unassembled WGS sequence"/>
</dbReference>
<organism evidence="1 2">
    <name type="scientific">Allonocardiopsis opalescens</name>
    <dbReference type="NCBI Taxonomy" id="1144618"/>
    <lineage>
        <taxon>Bacteria</taxon>
        <taxon>Bacillati</taxon>
        <taxon>Actinomycetota</taxon>
        <taxon>Actinomycetes</taxon>
        <taxon>Streptosporangiales</taxon>
        <taxon>Allonocardiopsis</taxon>
    </lineage>
</organism>
<evidence type="ECO:0000313" key="1">
    <source>
        <dbReference type="EMBL" id="PRX95590.1"/>
    </source>
</evidence>
<evidence type="ECO:0000313" key="2">
    <source>
        <dbReference type="Proteomes" id="UP000237846"/>
    </source>
</evidence>
<name>A0A2T0PVY4_9ACTN</name>
<gene>
    <name evidence="1" type="ORF">CLV72_109199</name>
</gene>
<dbReference type="AlphaFoldDB" id="A0A2T0PVY4"/>
<protein>
    <submittedName>
        <fullName evidence="1">Uncharacterized protein</fullName>
    </submittedName>
</protein>
<reference evidence="1 2" key="1">
    <citation type="submission" date="2018-03" db="EMBL/GenBank/DDBJ databases">
        <title>Genomic Encyclopedia of Archaeal and Bacterial Type Strains, Phase II (KMG-II): from individual species to whole genera.</title>
        <authorList>
            <person name="Goeker M."/>
        </authorList>
    </citation>
    <scope>NUCLEOTIDE SEQUENCE [LARGE SCALE GENOMIC DNA]</scope>
    <source>
        <strain evidence="1 2">DSM 45601</strain>
    </source>
</reference>
<dbReference type="EMBL" id="PVZC01000009">
    <property type="protein sequence ID" value="PRX95590.1"/>
    <property type="molecule type" value="Genomic_DNA"/>
</dbReference>
<dbReference type="OrthoDB" id="4325725at2"/>
<accession>A0A2T0PVY4</accession>
<dbReference type="RefSeq" id="WP_106251796.1">
    <property type="nucleotide sequence ID" value="NZ_PVZC01000009.1"/>
</dbReference>
<sequence length="72" mass="7950">MADRPDRDEITRAAAEVAEGMHNVAELVAPIDEHALGYRRKLERDGWSATAAEAMAVELHHQLLAQAFGGRR</sequence>
<proteinExistence type="predicted"/>
<comment type="caution">
    <text evidence="1">The sequence shown here is derived from an EMBL/GenBank/DDBJ whole genome shotgun (WGS) entry which is preliminary data.</text>
</comment>